<organism evidence="9 10">
    <name type="scientific">Anaerobutyricum hallii</name>
    <dbReference type="NCBI Taxonomy" id="39488"/>
    <lineage>
        <taxon>Bacteria</taxon>
        <taxon>Bacillati</taxon>
        <taxon>Bacillota</taxon>
        <taxon>Clostridia</taxon>
        <taxon>Lachnospirales</taxon>
        <taxon>Lachnospiraceae</taxon>
        <taxon>Anaerobutyricum</taxon>
    </lineage>
</organism>
<feature type="domain" description="Response regulatory" evidence="8">
    <location>
        <begin position="2"/>
        <end position="119"/>
    </location>
</feature>
<evidence type="ECO:0000256" key="5">
    <source>
        <dbReference type="ARBA" id="ARBA00024867"/>
    </source>
</evidence>
<dbReference type="EMBL" id="QSID01000006">
    <property type="protein sequence ID" value="RHC65869.1"/>
    <property type="molecule type" value="Genomic_DNA"/>
</dbReference>
<keyword evidence="10" id="KW-1185">Reference proteome</keyword>
<evidence type="ECO:0000256" key="6">
    <source>
        <dbReference type="PROSITE-ProRule" id="PRU00169"/>
    </source>
</evidence>
<dbReference type="CDD" id="cd17536">
    <property type="entry name" value="REC_YesN-like"/>
    <property type="match status" value="1"/>
</dbReference>
<protein>
    <recommendedName>
        <fullName evidence="1">Stage 0 sporulation protein A homolog</fullName>
    </recommendedName>
</protein>
<dbReference type="SMART" id="SM00448">
    <property type="entry name" value="REC"/>
    <property type="match status" value="1"/>
</dbReference>
<dbReference type="PROSITE" id="PS01124">
    <property type="entry name" value="HTH_ARAC_FAMILY_2"/>
    <property type="match status" value="1"/>
</dbReference>
<dbReference type="Gene3D" id="1.10.10.60">
    <property type="entry name" value="Homeodomain-like"/>
    <property type="match status" value="2"/>
</dbReference>
<comment type="caution">
    <text evidence="9">The sequence shown here is derived from an EMBL/GenBank/DDBJ whole genome shotgun (WGS) entry which is preliminary data.</text>
</comment>
<dbReference type="PROSITE" id="PS50110">
    <property type="entry name" value="RESPONSE_REGULATORY"/>
    <property type="match status" value="1"/>
</dbReference>
<dbReference type="InterPro" id="IPR009057">
    <property type="entry name" value="Homeodomain-like_sf"/>
</dbReference>
<dbReference type="GO" id="GO:0003700">
    <property type="term" value="F:DNA-binding transcription factor activity"/>
    <property type="evidence" value="ECO:0007669"/>
    <property type="project" value="InterPro"/>
</dbReference>
<dbReference type="Pfam" id="PF00072">
    <property type="entry name" value="Response_reg"/>
    <property type="match status" value="1"/>
</dbReference>
<evidence type="ECO:0000259" key="8">
    <source>
        <dbReference type="PROSITE" id="PS50110"/>
    </source>
</evidence>
<dbReference type="Pfam" id="PF12833">
    <property type="entry name" value="HTH_18"/>
    <property type="match status" value="1"/>
</dbReference>
<evidence type="ECO:0000259" key="7">
    <source>
        <dbReference type="PROSITE" id="PS01124"/>
    </source>
</evidence>
<evidence type="ECO:0000313" key="10">
    <source>
        <dbReference type="Proteomes" id="UP000284621"/>
    </source>
</evidence>
<accession>A0A414B6H1</accession>
<keyword evidence="4" id="KW-0804">Transcription</keyword>
<keyword evidence="2" id="KW-0805">Transcription regulation</keyword>
<comment type="function">
    <text evidence="5">May play the central regulatory role in sporulation. It may be an element of the effector pathway responsible for the activation of sporulation genes in response to nutritional stress. Spo0A may act in concert with spo0H (a sigma factor) to control the expression of some genes that are critical to the sporulation process.</text>
</comment>
<dbReference type="SUPFAM" id="SSF46689">
    <property type="entry name" value="Homeodomain-like"/>
    <property type="match status" value="1"/>
</dbReference>
<dbReference type="GO" id="GO:0043565">
    <property type="term" value="F:sequence-specific DNA binding"/>
    <property type="evidence" value="ECO:0007669"/>
    <property type="project" value="InterPro"/>
</dbReference>
<dbReference type="SUPFAM" id="SSF52172">
    <property type="entry name" value="CheY-like"/>
    <property type="match status" value="1"/>
</dbReference>
<dbReference type="InterPro" id="IPR011006">
    <property type="entry name" value="CheY-like_superfamily"/>
</dbReference>
<dbReference type="InterPro" id="IPR018060">
    <property type="entry name" value="HTH_AraC"/>
</dbReference>
<evidence type="ECO:0000256" key="2">
    <source>
        <dbReference type="ARBA" id="ARBA00023015"/>
    </source>
</evidence>
<dbReference type="InterPro" id="IPR001789">
    <property type="entry name" value="Sig_transdc_resp-reg_receiver"/>
</dbReference>
<dbReference type="InterPro" id="IPR020449">
    <property type="entry name" value="Tscrpt_reg_AraC-type_HTH"/>
</dbReference>
<dbReference type="RefSeq" id="WP_118380948.1">
    <property type="nucleotide sequence ID" value="NZ_CABJFJ010000006.1"/>
</dbReference>
<evidence type="ECO:0000256" key="1">
    <source>
        <dbReference type="ARBA" id="ARBA00018672"/>
    </source>
</evidence>
<dbReference type="AlphaFoldDB" id="A0A414B6H1"/>
<dbReference type="PANTHER" id="PTHR43280:SF28">
    <property type="entry name" value="HTH-TYPE TRANSCRIPTIONAL ACTIVATOR RHAS"/>
    <property type="match status" value="1"/>
</dbReference>
<dbReference type="InterPro" id="IPR018062">
    <property type="entry name" value="HTH_AraC-typ_CS"/>
</dbReference>
<keyword evidence="6" id="KW-0597">Phosphoprotein</keyword>
<evidence type="ECO:0000256" key="3">
    <source>
        <dbReference type="ARBA" id="ARBA00023125"/>
    </source>
</evidence>
<evidence type="ECO:0000256" key="4">
    <source>
        <dbReference type="ARBA" id="ARBA00023163"/>
    </source>
</evidence>
<dbReference type="PRINTS" id="PR00032">
    <property type="entry name" value="HTHARAC"/>
</dbReference>
<feature type="domain" description="HTH araC/xylS-type" evidence="7">
    <location>
        <begin position="139"/>
        <end position="237"/>
    </location>
</feature>
<proteinExistence type="predicted"/>
<feature type="modified residue" description="4-aspartylphosphate" evidence="6">
    <location>
        <position position="54"/>
    </location>
</feature>
<dbReference type="GO" id="GO:0000160">
    <property type="term" value="P:phosphorelay signal transduction system"/>
    <property type="evidence" value="ECO:0007669"/>
    <property type="project" value="InterPro"/>
</dbReference>
<evidence type="ECO:0000313" key="9">
    <source>
        <dbReference type="EMBL" id="RHC65869.1"/>
    </source>
</evidence>
<sequence>MDILIVDDEHREVAIIEHLLKGAPFNIKRIYKAYSLKETIEILKKYPVPVVLCDIEMPGGNGLELAEWIEDNKLETEIIYLTGHTDFSYVRTALRFGVVDYLVKPIERESLWTALKKAFSRIPIVEEAGEERNAAEIVKDIKKYIYEHCSEDISRKEIAEKFFIHPDYLSHIFKEKEGVSFSLYLIKCRIEKAKKLLGSTDMSIMKVSMMSGYSNPAYFTKHFKRITGITPKEYRAQLEDLKG</sequence>
<dbReference type="SMART" id="SM00342">
    <property type="entry name" value="HTH_ARAC"/>
    <property type="match status" value="1"/>
</dbReference>
<dbReference type="PANTHER" id="PTHR43280">
    <property type="entry name" value="ARAC-FAMILY TRANSCRIPTIONAL REGULATOR"/>
    <property type="match status" value="1"/>
</dbReference>
<reference evidence="9 10" key="1">
    <citation type="submission" date="2018-08" db="EMBL/GenBank/DDBJ databases">
        <title>A genome reference for cultivated species of the human gut microbiota.</title>
        <authorList>
            <person name="Zou Y."/>
            <person name="Xue W."/>
            <person name="Luo G."/>
        </authorList>
    </citation>
    <scope>NUCLEOTIDE SEQUENCE [LARGE SCALE GENOMIC DNA]</scope>
    <source>
        <strain evidence="9 10">AM34-3LB</strain>
    </source>
</reference>
<dbReference type="Proteomes" id="UP000284621">
    <property type="component" value="Unassembled WGS sequence"/>
</dbReference>
<gene>
    <name evidence="9" type="ORF">DW833_06660</name>
</gene>
<dbReference type="Gene3D" id="3.40.50.2300">
    <property type="match status" value="1"/>
</dbReference>
<dbReference type="PROSITE" id="PS00041">
    <property type="entry name" value="HTH_ARAC_FAMILY_1"/>
    <property type="match status" value="1"/>
</dbReference>
<keyword evidence="3" id="KW-0238">DNA-binding</keyword>
<name>A0A414B6H1_9FIRM</name>